<keyword evidence="4" id="KW-1185">Reference proteome</keyword>
<evidence type="ECO:0000313" key="3">
    <source>
        <dbReference type="EMBL" id="KXT15111.1"/>
    </source>
</evidence>
<dbReference type="Proteomes" id="UP000073492">
    <property type="component" value="Unassembled WGS sequence"/>
</dbReference>
<protein>
    <submittedName>
        <fullName evidence="3">Uncharacterized protein</fullName>
    </submittedName>
</protein>
<evidence type="ECO:0000256" key="1">
    <source>
        <dbReference type="SAM" id="Coils"/>
    </source>
</evidence>
<sequence length="285" mass="31954">MESPENDNSGCNDPTHVNAAVEKLAEKVDGLLTGGLHGEFYEESRSSAKNRHQQLSEMFELRQLFQEFRAGQERILRTFAIKEEQAAATAAATTKGGGLGNNNVAAIEAVVARLTADKFRDMSLLSQRLKDSEKENAALKKQIEELEFRFKTRNINGLKGSFPSMNQHNQVVNKIAKLEWAQKQCEMHRARHNPHEAECSEMQKSLNDAFACLKDLKFDLKAEMKGLADKIAELDSRDEEEIAPDMIDNDAAQAEAADLGSIDYEDTDSESSEGSDDEYDEYEDW</sequence>
<comment type="caution">
    <text evidence="3">The sequence shown here is derived from an EMBL/GenBank/DDBJ whole genome shotgun (WGS) entry which is preliminary data.</text>
</comment>
<dbReference type="AlphaFoldDB" id="A0A139IK48"/>
<dbReference type="EMBL" id="LFZO01000066">
    <property type="protein sequence ID" value="KXT15111.1"/>
    <property type="molecule type" value="Genomic_DNA"/>
</dbReference>
<proteinExistence type="predicted"/>
<keyword evidence="1" id="KW-0175">Coiled coil</keyword>
<feature type="region of interest" description="Disordered" evidence="2">
    <location>
        <begin position="235"/>
        <end position="285"/>
    </location>
</feature>
<reference evidence="3 4" key="1">
    <citation type="submission" date="2015-07" db="EMBL/GenBank/DDBJ databases">
        <title>Comparative genomics of the Sigatoka disease complex on banana suggests a link between parallel evolutionary changes in Pseudocercospora fijiensis and Pseudocercospora eumusae and increased virulence on the banana host.</title>
        <authorList>
            <person name="Chang T.-C."/>
            <person name="Salvucci A."/>
            <person name="Crous P.W."/>
            <person name="Stergiopoulos I."/>
        </authorList>
    </citation>
    <scope>NUCLEOTIDE SEQUENCE [LARGE SCALE GENOMIC DNA]</scope>
    <source>
        <strain evidence="3 4">CBS 116634</strain>
    </source>
</reference>
<evidence type="ECO:0000313" key="4">
    <source>
        <dbReference type="Proteomes" id="UP000073492"/>
    </source>
</evidence>
<feature type="compositionally biased region" description="Acidic residues" evidence="2">
    <location>
        <begin position="263"/>
        <end position="285"/>
    </location>
</feature>
<gene>
    <name evidence="3" type="ORF">AC579_6456</name>
</gene>
<name>A0A139IK48_9PEZI</name>
<organism evidence="3 4">
    <name type="scientific">Pseudocercospora musae</name>
    <dbReference type="NCBI Taxonomy" id="113226"/>
    <lineage>
        <taxon>Eukaryota</taxon>
        <taxon>Fungi</taxon>
        <taxon>Dikarya</taxon>
        <taxon>Ascomycota</taxon>
        <taxon>Pezizomycotina</taxon>
        <taxon>Dothideomycetes</taxon>
        <taxon>Dothideomycetidae</taxon>
        <taxon>Mycosphaerellales</taxon>
        <taxon>Mycosphaerellaceae</taxon>
        <taxon>Pseudocercospora</taxon>
    </lineage>
</organism>
<evidence type="ECO:0000256" key="2">
    <source>
        <dbReference type="SAM" id="MobiDB-lite"/>
    </source>
</evidence>
<feature type="coiled-coil region" evidence="1">
    <location>
        <begin position="122"/>
        <end position="149"/>
    </location>
</feature>
<accession>A0A139IK48</accession>
<dbReference type="OrthoDB" id="3649471at2759"/>